<dbReference type="Proteomes" id="UP000287144">
    <property type="component" value="Unassembled WGS sequence"/>
</dbReference>
<dbReference type="EMBL" id="NKCK01000182">
    <property type="protein sequence ID" value="RSL93607.1"/>
    <property type="molecule type" value="Genomic_DNA"/>
</dbReference>
<dbReference type="STRING" id="1325735.A0A428SV08"/>
<evidence type="ECO:0000313" key="2">
    <source>
        <dbReference type="Proteomes" id="UP000287144"/>
    </source>
</evidence>
<protein>
    <submittedName>
        <fullName evidence="1">Uncharacterized protein</fullName>
    </submittedName>
</protein>
<sequence length="254" mass="29817">MTSSHSFPKPHFRLALELGHNGGESFCYDRQRAEDKTCSFVATSHVPDTMKNPNIWGSPLTHAWCWCPEFDFADVAAGLPEIEAVLDALHYQTRDIIIKEHFLTRLDIFFEDNIKKQLGHDRYLQDLEQKWWDREWEAGSGSTVWFRFKYMQTAPEYELLRNWVEVIARVMEIALAGPDEYKRCLEAIFRIQYEANQGDVAWEQLMKHVLKLGHRIPDWRNQLARYEQGEIIADVHENGLLRKRMGSFYSQPPA</sequence>
<dbReference type="AlphaFoldDB" id="A0A428SV08"/>
<name>A0A428SV08_9HYPO</name>
<accession>A0A428SV08</accession>
<evidence type="ECO:0000313" key="1">
    <source>
        <dbReference type="EMBL" id="RSL93607.1"/>
    </source>
</evidence>
<keyword evidence="2" id="KW-1185">Reference proteome</keyword>
<reference evidence="1 2" key="1">
    <citation type="submission" date="2017-06" db="EMBL/GenBank/DDBJ databases">
        <title>Comparative genomic analysis of Ambrosia Fusariam Clade fungi.</title>
        <authorList>
            <person name="Stajich J.E."/>
            <person name="Carrillo J."/>
            <person name="Kijimoto T."/>
            <person name="Eskalen A."/>
            <person name="O'Donnell K."/>
            <person name="Kasson M."/>
        </authorList>
    </citation>
    <scope>NUCLEOTIDE SEQUENCE [LARGE SCALE GENOMIC DNA]</scope>
    <source>
        <strain evidence="1 2">NRRL62579</strain>
    </source>
</reference>
<proteinExistence type="predicted"/>
<organism evidence="1 2">
    <name type="scientific">Fusarium oligoseptatum</name>
    <dbReference type="NCBI Taxonomy" id="2604345"/>
    <lineage>
        <taxon>Eukaryota</taxon>
        <taxon>Fungi</taxon>
        <taxon>Dikarya</taxon>
        <taxon>Ascomycota</taxon>
        <taxon>Pezizomycotina</taxon>
        <taxon>Sordariomycetes</taxon>
        <taxon>Hypocreomycetidae</taxon>
        <taxon>Hypocreales</taxon>
        <taxon>Nectriaceae</taxon>
        <taxon>Fusarium</taxon>
        <taxon>Fusarium solani species complex</taxon>
    </lineage>
</organism>
<comment type="caution">
    <text evidence="1">The sequence shown here is derived from an EMBL/GenBank/DDBJ whole genome shotgun (WGS) entry which is preliminary data.</text>
</comment>
<gene>
    <name evidence="1" type="ORF">CEP52_013144</name>
</gene>